<accession>A0ACB8YRB8</accession>
<sequence>MCLRRSMFRLPEFGGMIGIHIVSSYFSTGWSWTSQNLSQITTGWSGEGFRRIDTWIVDDLLWNVVMAVESIVLASMLGCYFIFCGCTLRMVHVPALVSQMTQRSAMLEPTDKCDNYGGVR</sequence>
<comment type="caution">
    <text evidence="1">The sequence shown here is derived from an EMBL/GenBank/DDBJ whole genome shotgun (WGS) entry which is preliminary data.</text>
</comment>
<gene>
    <name evidence="1" type="ORF">L1987_81341</name>
</gene>
<reference evidence="1 2" key="2">
    <citation type="journal article" date="2022" name="Mol. Ecol. Resour.">
        <title>The genomes of chicory, endive, great burdock and yacon provide insights into Asteraceae paleo-polyploidization history and plant inulin production.</title>
        <authorList>
            <person name="Fan W."/>
            <person name="Wang S."/>
            <person name="Wang H."/>
            <person name="Wang A."/>
            <person name="Jiang F."/>
            <person name="Liu H."/>
            <person name="Zhao H."/>
            <person name="Xu D."/>
            <person name="Zhang Y."/>
        </authorList>
    </citation>
    <scope>NUCLEOTIDE SEQUENCE [LARGE SCALE GENOMIC DNA]</scope>
    <source>
        <strain evidence="2">cv. Yunnan</strain>
        <tissue evidence="1">Leaves</tissue>
    </source>
</reference>
<name>A0ACB8YRB8_9ASTR</name>
<protein>
    <submittedName>
        <fullName evidence="1">Uncharacterized protein</fullName>
    </submittedName>
</protein>
<proteinExistence type="predicted"/>
<dbReference type="Proteomes" id="UP001056120">
    <property type="component" value="Linkage Group LG27"/>
</dbReference>
<reference evidence="2" key="1">
    <citation type="journal article" date="2022" name="Mol. Ecol. Resour.">
        <title>The genomes of chicory, endive, great burdock and yacon provide insights into Asteraceae palaeo-polyploidization history and plant inulin production.</title>
        <authorList>
            <person name="Fan W."/>
            <person name="Wang S."/>
            <person name="Wang H."/>
            <person name="Wang A."/>
            <person name="Jiang F."/>
            <person name="Liu H."/>
            <person name="Zhao H."/>
            <person name="Xu D."/>
            <person name="Zhang Y."/>
        </authorList>
    </citation>
    <scope>NUCLEOTIDE SEQUENCE [LARGE SCALE GENOMIC DNA]</scope>
    <source>
        <strain evidence="2">cv. Yunnan</strain>
    </source>
</reference>
<evidence type="ECO:0000313" key="1">
    <source>
        <dbReference type="EMBL" id="KAI3687641.1"/>
    </source>
</evidence>
<evidence type="ECO:0000313" key="2">
    <source>
        <dbReference type="Proteomes" id="UP001056120"/>
    </source>
</evidence>
<organism evidence="1 2">
    <name type="scientific">Smallanthus sonchifolius</name>
    <dbReference type="NCBI Taxonomy" id="185202"/>
    <lineage>
        <taxon>Eukaryota</taxon>
        <taxon>Viridiplantae</taxon>
        <taxon>Streptophyta</taxon>
        <taxon>Embryophyta</taxon>
        <taxon>Tracheophyta</taxon>
        <taxon>Spermatophyta</taxon>
        <taxon>Magnoliopsida</taxon>
        <taxon>eudicotyledons</taxon>
        <taxon>Gunneridae</taxon>
        <taxon>Pentapetalae</taxon>
        <taxon>asterids</taxon>
        <taxon>campanulids</taxon>
        <taxon>Asterales</taxon>
        <taxon>Asteraceae</taxon>
        <taxon>Asteroideae</taxon>
        <taxon>Heliantheae alliance</taxon>
        <taxon>Millerieae</taxon>
        <taxon>Smallanthus</taxon>
    </lineage>
</organism>
<keyword evidence="2" id="KW-1185">Reference proteome</keyword>
<dbReference type="EMBL" id="CM042044">
    <property type="protein sequence ID" value="KAI3687641.1"/>
    <property type="molecule type" value="Genomic_DNA"/>
</dbReference>